<dbReference type="EMBL" id="GECZ01006540">
    <property type="protein sequence ID" value="JAS63229.1"/>
    <property type="molecule type" value="Transcribed_RNA"/>
</dbReference>
<organism evidence="7">
    <name type="scientific">Cuerna arida</name>
    <dbReference type="NCBI Taxonomy" id="1464854"/>
    <lineage>
        <taxon>Eukaryota</taxon>
        <taxon>Metazoa</taxon>
        <taxon>Ecdysozoa</taxon>
        <taxon>Arthropoda</taxon>
        <taxon>Hexapoda</taxon>
        <taxon>Insecta</taxon>
        <taxon>Pterygota</taxon>
        <taxon>Neoptera</taxon>
        <taxon>Paraneoptera</taxon>
        <taxon>Hemiptera</taxon>
        <taxon>Auchenorrhyncha</taxon>
        <taxon>Membracoidea</taxon>
        <taxon>Cicadellidae</taxon>
        <taxon>Cicadellinae</taxon>
        <taxon>Proconiini</taxon>
        <taxon>Cuerna</taxon>
    </lineage>
</organism>
<evidence type="ECO:0000259" key="3">
    <source>
        <dbReference type="Pfam" id="PF00685"/>
    </source>
</evidence>
<dbReference type="EMBL" id="GECZ01028406">
    <property type="protein sequence ID" value="JAS41363.1"/>
    <property type="molecule type" value="Transcribed_RNA"/>
</dbReference>
<keyword evidence="2" id="KW-0808">Transferase</keyword>
<protein>
    <recommendedName>
        <fullName evidence="3">Sulfotransferase domain-containing protein</fullName>
    </recommendedName>
</protein>
<dbReference type="EMBL" id="GECZ01006189">
    <property type="protein sequence ID" value="JAS63580.1"/>
    <property type="molecule type" value="Transcribed_RNA"/>
</dbReference>
<evidence type="ECO:0000313" key="8">
    <source>
        <dbReference type="EMBL" id="JAS63229.1"/>
    </source>
</evidence>
<dbReference type="Pfam" id="PF00685">
    <property type="entry name" value="Sulfotransfer_1"/>
    <property type="match status" value="1"/>
</dbReference>
<evidence type="ECO:0000313" key="5">
    <source>
        <dbReference type="EMBL" id="JAS59839.1"/>
    </source>
</evidence>
<sequence>SLSVCAHRSPTTHTTMKPIEFTPMTDDLSEELRVSCKPGLMPMAAITVSPSGCAMPEEYELYAERLHNFEVYEDDVWVISYPKCGTTWTQEMVWLIGNNCDFDAASDKLLLQRFPFLEAVSIIPQPQMDERAQFLDEHVLFADTIDFVEEQPSPRFIKSHLPVALLPKQIWTKKPKIIYVTRNPMDAAISYYHHHRLWNGYVGSYETFMEGFLQDKLVYSPFWEHVLEYKNMENQEHVLITSFEEMKADLKGVILRTADFMGKKLSDEQVEELMFHLSFANMKNNPAINGEDFIKEVKEKHDMPEDDPELTFIRKGQVGGWKKEMPHHFVEKFKLWTKEKLRGSTYTEDDFY</sequence>
<dbReference type="SUPFAM" id="SSF52540">
    <property type="entry name" value="P-loop containing nucleoside triphosphate hydrolases"/>
    <property type="match status" value="1"/>
</dbReference>
<evidence type="ECO:0000313" key="4">
    <source>
        <dbReference type="EMBL" id="JAS41363.1"/>
    </source>
</evidence>
<dbReference type="PANTHER" id="PTHR11783">
    <property type="entry name" value="SULFOTRANSFERASE SULT"/>
    <property type="match status" value="1"/>
</dbReference>
<gene>
    <name evidence="6" type="ORF">g.38471</name>
    <name evidence="4" type="ORF">g.38472</name>
    <name evidence="5" type="ORF">g.38473</name>
    <name evidence="8" type="ORF">g.38474</name>
    <name evidence="9" type="ORF">g.38475</name>
    <name evidence="7" type="ORF">g.38480</name>
</gene>
<accession>A0A1B6GG82</accession>
<comment type="similarity">
    <text evidence="1">Belongs to the sulfotransferase 1 family.</text>
</comment>
<feature type="domain" description="Sulfotransferase" evidence="3">
    <location>
        <begin position="74"/>
        <end position="344"/>
    </location>
</feature>
<evidence type="ECO:0000313" key="9">
    <source>
        <dbReference type="EMBL" id="JAS63580.1"/>
    </source>
</evidence>
<dbReference type="EMBL" id="GECZ01008311">
    <property type="protein sequence ID" value="JAS61458.1"/>
    <property type="molecule type" value="Transcribed_RNA"/>
</dbReference>
<evidence type="ECO:0000256" key="1">
    <source>
        <dbReference type="ARBA" id="ARBA00005771"/>
    </source>
</evidence>
<dbReference type="EMBL" id="GECZ01009299">
    <property type="protein sequence ID" value="JAS60470.1"/>
    <property type="molecule type" value="Transcribed_RNA"/>
</dbReference>
<dbReference type="GO" id="GO:0008146">
    <property type="term" value="F:sulfotransferase activity"/>
    <property type="evidence" value="ECO:0007669"/>
    <property type="project" value="InterPro"/>
</dbReference>
<dbReference type="AlphaFoldDB" id="A0A1B6GG82"/>
<evidence type="ECO:0000256" key="2">
    <source>
        <dbReference type="ARBA" id="ARBA00022679"/>
    </source>
</evidence>
<dbReference type="EMBL" id="GECZ01009930">
    <property type="protein sequence ID" value="JAS59839.1"/>
    <property type="molecule type" value="Transcribed_RNA"/>
</dbReference>
<name>A0A1B6GG82_9HEMI</name>
<evidence type="ECO:0000313" key="6">
    <source>
        <dbReference type="EMBL" id="JAS60470.1"/>
    </source>
</evidence>
<proteinExistence type="inferred from homology"/>
<dbReference type="InterPro" id="IPR027417">
    <property type="entry name" value="P-loop_NTPase"/>
</dbReference>
<reference evidence="7" key="1">
    <citation type="submission" date="2015-11" db="EMBL/GenBank/DDBJ databases">
        <title>De novo transcriptome assembly of four potential Pierce s Disease insect vectors from Arizona vineyards.</title>
        <authorList>
            <person name="Tassone E.E."/>
        </authorList>
    </citation>
    <scope>NUCLEOTIDE SEQUENCE</scope>
</reference>
<evidence type="ECO:0000313" key="7">
    <source>
        <dbReference type="EMBL" id="JAS61458.1"/>
    </source>
</evidence>
<dbReference type="Gene3D" id="3.40.50.300">
    <property type="entry name" value="P-loop containing nucleotide triphosphate hydrolases"/>
    <property type="match status" value="1"/>
</dbReference>
<feature type="non-terminal residue" evidence="7">
    <location>
        <position position="1"/>
    </location>
</feature>
<dbReference type="InterPro" id="IPR000863">
    <property type="entry name" value="Sulfotransferase_dom"/>
</dbReference>